<dbReference type="EMBL" id="JAGPXD010000001">
    <property type="protein sequence ID" value="KAH7374739.1"/>
    <property type="molecule type" value="Genomic_DNA"/>
</dbReference>
<organism evidence="1 2">
    <name type="scientific">Plectosphaerella cucumerina</name>
    <dbReference type="NCBI Taxonomy" id="40658"/>
    <lineage>
        <taxon>Eukaryota</taxon>
        <taxon>Fungi</taxon>
        <taxon>Dikarya</taxon>
        <taxon>Ascomycota</taxon>
        <taxon>Pezizomycotina</taxon>
        <taxon>Sordariomycetes</taxon>
        <taxon>Hypocreomycetidae</taxon>
        <taxon>Glomerellales</taxon>
        <taxon>Plectosphaerellaceae</taxon>
        <taxon>Plectosphaerella</taxon>
    </lineage>
</organism>
<sequence length="177" mass="19913">MSAATWSKLRYEKSFDDVVKILKRQDDPYEFCDSYKPKDDVATVFVTETSTVTDTEYTTVTTRLPTCPEKRRMTRDEEAFAQIDRRDTEALPRLPVHLEEYGAKKVQKACHCLGKRGGGTITKTVQATETKTISETKTVCETLACLPKDEPCDINHPEACCSQTCGVSDIGPGYYCY</sequence>
<reference evidence="1" key="1">
    <citation type="journal article" date="2021" name="Nat. Commun.">
        <title>Genetic determinants of endophytism in the Arabidopsis root mycobiome.</title>
        <authorList>
            <person name="Mesny F."/>
            <person name="Miyauchi S."/>
            <person name="Thiergart T."/>
            <person name="Pickel B."/>
            <person name="Atanasova L."/>
            <person name="Karlsson M."/>
            <person name="Huettel B."/>
            <person name="Barry K.W."/>
            <person name="Haridas S."/>
            <person name="Chen C."/>
            <person name="Bauer D."/>
            <person name="Andreopoulos W."/>
            <person name="Pangilinan J."/>
            <person name="LaButti K."/>
            <person name="Riley R."/>
            <person name="Lipzen A."/>
            <person name="Clum A."/>
            <person name="Drula E."/>
            <person name="Henrissat B."/>
            <person name="Kohler A."/>
            <person name="Grigoriev I.V."/>
            <person name="Martin F.M."/>
            <person name="Hacquard S."/>
        </authorList>
    </citation>
    <scope>NUCLEOTIDE SEQUENCE</scope>
    <source>
        <strain evidence="1">MPI-CAGE-AT-0016</strain>
    </source>
</reference>
<gene>
    <name evidence="1" type="ORF">B0T11DRAFT_292532</name>
</gene>
<dbReference type="AlphaFoldDB" id="A0A8K0TLW1"/>
<evidence type="ECO:0000313" key="1">
    <source>
        <dbReference type="EMBL" id="KAH7374739.1"/>
    </source>
</evidence>
<proteinExistence type="predicted"/>
<accession>A0A8K0TLW1</accession>
<protein>
    <submittedName>
        <fullName evidence="1">Uncharacterized protein</fullName>
    </submittedName>
</protein>
<comment type="caution">
    <text evidence="1">The sequence shown here is derived from an EMBL/GenBank/DDBJ whole genome shotgun (WGS) entry which is preliminary data.</text>
</comment>
<name>A0A8K0TLW1_9PEZI</name>
<dbReference type="Proteomes" id="UP000813385">
    <property type="component" value="Unassembled WGS sequence"/>
</dbReference>
<evidence type="ECO:0000313" key="2">
    <source>
        <dbReference type="Proteomes" id="UP000813385"/>
    </source>
</evidence>
<keyword evidence="2" id="KW-1185">Reference proteome</keyword>